<comment type="similarity">
    <text evidence="2">Belongs to the asparagine synthetase family.</text>
</comment>
<keyword evidence="5" id="KW-0067">ATP-binding</keyword>
<evidence type="ECO:0000256" key="4">
    <source>
        <dbReference type="ARBA" id="ARBA00022741"/>
    </source>
</evidence>
<evidence type="ECO:0000256" key="5">
    <source>
        <dbReference type="ARBA" id="ARBA00022840"/>
    </source>
</evidence>
<comment type="catalytic activity">
    <reaction evidence="7">
        <text>L-aspartate + L-glutamine + ATP + H2O = L-asparagine + L-glutamate + AMP + diphosphate + H(+)</text>
        <dbReference type="Rhea" id="RHEA:12228"/>
        <dbReference type="ChEBI" id="CHEBI:15377"/>
        <dbReference type="ChEBI" id="CHEBI:15378"/>
        <dbReference type="ChEBI" id="CHEBI:29985"/>
        <dbReference type="ChEBI" id="CHEBI:29991"/>
        <dbReference type="ChEBI" id="CHEBI:30616"/>
        <dbReference type="ChEBI" id="CHEBI:33019"/>
        <dbReference type="ChEBI" id="CHEBI:58048"/>
        <dbReference type="ChEBI" id="CHEBI:58359"/>
        <dbReference type="ChEBI" id="CHEBI:456215"/>
        <dbReference type="EC" id="6.3.5.4"/>
    </reaction>
</comment>
<dbReference type="PROSITE" id="PS51278">
    <property type="entry name" value="GATASE_TYPE_2"/>
    <property type="match status" value="1"/>
</dbReference>
<dbReference type="GO" id="GO:0005524">
    <property type="term" value="F:ATP binding"/>
    <property type="evidence" value="ECO:0007669"/>
    <property type="project" value="UniProtKB-KW"/>
</dbReference>
<comment type="pathway">
    <text evidence="1">Amino-acid biosynthesis; L-asparagine biosynthesis; L-asparagine from L-aspartate (L-Gln route): step 1/1.</text>
</comment>
<evidence type="ECO:0000313" key="10">
    <source>
        <dbReference type="Proteomes" id="UP000826725"/>
    </source>
</evidence>
<dbReference type="EC" id="6.3.5.4" evidence="3"/>
<proteinExistence type="inferred from homology"/>
<evidence type="ECO:0000256" key="2">
    <source>
        <dbReference type="ARBA" id="ARBA00005752"/>
    </source>
</evidence>
<evidence type="ECO:0000256" key="3">
    <source>
        <dbReference type="ARBA" id="ARBA00012737"/>
    </source>
</evidence>
<dbReference type="CDD" id="cd00712">
    <property type="entry name" value="AsnB"/>
    <property type="match status" value="1"/>
</dbReference>
<dbReference type="InterPro" id="IPR017932">
    <property type="entry name" value="GATase_2_dom"/>
</dbReference>
<dbReference type="AlphaFoldDB" id="A0A8D5FXN0"/>
<dbReference type="GO" id="GO:0006529">
    <property type="term" value="P:asparagine biosynthetic process"/>
    <property type="evidence" value="ECO:0007669"/>
    <property type="project" value="InterPro"/>
</dbReference>
<keyword evidence="4" id="KW-0547">Nucleotide-binding</keyword>
<dbReference type="PANTHER" id="PTHR43284:SF1">
    <property type="entry name" value="ASPARAGINE SYNTHETASE"/>
    <property type="match status" value="1"/>
</dbReference>
<evidence type="ECO:0000256" key="6">
    <source>
        <dbReference type="ARBA" id="ARBA00022962"/>
    </source>
</evidence>
<organism evidence="9 10">
    <name type="scientific">Desulfomarina profundi</name>
    <dbReference type="NCBI Taxonomy" id="2772557"/>
    <lineage>
        <taxon>Bacteria</taxon>
        <taxon>Pseudomonadati</taxon>
        <taxon>Thermodesulfobacteriota</taxon>
        <taxon>Desulfobulbia</taxon>
        <taxon>Desulfobulbales</taxon>
        <taxon>Desulfobulbaceae</taxon>
        <taxon>Desulfomarina</taxon>
    </lineage>
</organism>
<dbReference type="InterPro" id="IPR006426">
    <property type="entry name" value="Asn_synth_AEB"/>
</dbReference>
<dbReference type="InterPro" id="IPR001962">
    <property type="entry name" value="Asn_synthase"/>
</dbReference>
<keyword evidence="6" id="KW-0315">Glutamine amidotransferase</keyword>
<dbReference type="Pfam" id="PF13537">
    <property type="entry name" value="GATase_7"/>
    <property type="match status" value="1"/>
</dbReference>
<dbReference type="InterPro" id="IPR051786">
    <property type="entry name" value="ASN_synthetase/amidase"/>
</dbReference>
<name>A0A8D5FXN0_9BACT</name>
<dbReference type="CDD" id="cd01991">
    <property type="entry name" value="Asn_synthase_B_C"/>
    <property type="match status" value="1"/>
</dbReference>
<dbReference type="Pfam" id="PF00733">
    <property type="entry name" value="Asn_synthase"/>
    <property type="match status" value="1"/>
</dbReference>
<evidence type="ECO:0000256" key="1">
    <source>
        <dbReference type="ARBA" id="ARBA00005187"/>
    </source>
</evidence>
<evidence type="ECO:0000259" key="8">
    <source>
        <dbReference type="PROSITE" id="PS51278"/>
    </source>
</evidence>
<dbReference type="Proteomes" id="UP000826725">
    <property type="component" value="Chromosome"/>
</dbReference>
<protein>
    <recommendedName>
        <fullName evidence="3">asparagine synthase (glutamine-hydrolyzing)</fullName>
        <ecNumber evidence="3">6.3.5.4</ecNumber>
    </recommendedName>
</protein>
<reference evidence="9" key="1">
    <citation type="submission" date="2020-09" db="EMBL/GenBank/DDBJ databases">
        <title>Desulfogranum mesoprofundum gen. nov., sp. nov., a novel mesophilic, sulfate-reducing chemolithoautotroph isolated from a deep-sea hydrothermal vent chimney in the Suiyo Seamount.</title>
        <authorList>
            <person name="Hashimoto Y."/>
            <person name="Nakagawa S."/>
        </authorList>
    </citation>
    <scope>NUCLEOTIDE SEQUENCE</scope>
    <source>
        <strain evidence="9">KT2</strain>
    </source>
</reference>
<dbReference type="EMBL" id="AP024086">
    <property type="protein sequence ID" value="BCL61862.1"/>
    <property type="molecule type" value="Genomic_DNA"/>
</dbReference>
<evidence type="ECO:0000256" key="7">
    <source>
        <dbReference type="ARBA" id="ARBA00048741"/>
    </source>
</evidence>
<accession>A0A8D5FXN0</accession>
<keyword evidence="10" id="KW-1185">Reference proteome</keyword>
<dbReference type="InterPro" id="IPR033738">
    <property type="entry name" value="AsnB_N"/>
</dbReference>
<dbReference type="PANTHER" id="PTHR43284">
    <property type="entry name" value="ASPARAGINE SYNTHETASE (GLUTAMINE-HYDROLYZING)"/>
    <property type="match status" value="1"/>
</dbReference>
<feature type="domain" description="Glutamine amidotransferase type-2" evidence="8">
    <location>
        <begin position="2"/>
        <end position="213"/>
    </location>
</feature>
<dbReference type="PIRSF" id="PIRSF001589">
    <property type="entry name" value="Asn_synthetase_glu-h"/>
    <property type="match status" value="1"/>
</dbReference>
<dbReference type="GO" id="GO:0004066">
    <property type="term" value="F:asparagine synthase (glutamine-hydrolyzing) activity"/>
    <property type="evidence" value="ECO:0007669"/>
    <property type="project" value="UniProtKB-EC"/>
</dbReference>
<dbReference type="RefSeq" id="WP_228854277.1">
    <property type="nucleotide sequence ID" value="NZ_AP024086.1"/>
</dbReference>
<dbReference type="KEGG" id="dbk:DGMP_25550"/>
<dbReference type="NCBIfam" id="TIGR01536">
    <property type="entry name" value="asn_synth_AEB"/>
    <property type="match status" value="1"/>
</dbReference>
<dbReference type="GO" id="GO:0005829">
    <property type="term" value="C:cytosol"/>
    <property type="evidence" value="ECO:0007669"/>
    <property type="project" value="TreeGrafter"/>
</dbReference>
<sequence length="624" mass="70150">MCGIAGILAFTEAAPPQPDQLRAMCNAMFHRGPNEEGTDITKGVGLGMRRLSIIDLAGGSQPIFNEDRSILCVFNGEIYNYRELRQRLEGRGHTFSTNSDTEVIVHAYEEYGDTFPVHLNGMFAIGLHDTRQKRVLLVRDHLGIKPLYYARRKQHLVFGSEIKVLLASGLLNKELDIDSLSQFLAWEYVPAPETLLKNVKKLEAGYLIAINMDKQDVSLKQYWDIPPAEELSLTDDEWFERIDSLLKTCVTRQLVSDVPLGAFLSGGVDSSLIVAAMGSAKTFSIGFDDPSYNELNWANTVAKHLGVSHTDEILSPDILTLFDHLLHFMDDPIADFSIFPTYLVSALAKKYVTVSLSGDGGDELFGGYETYIAQMRAAQYSLIPSFIRRKVLEPSLRAIKPRAAKKGLINKARRFVEGAGQPENLGHCRWRIFAGQLQQAALFTPEALSQIETPVDAHVSRLFALAADRDPLTQCLYVDTKSYLCDNILTKVDRMSMAVSLETRVPYLDPELVGLAFSLPARLKVSGNTTKILLKKVAAKHIPQQCVYRPKEGFSIPIKHWLTTTLKPLMEELLSEKTIREQGLFAWNTVQSMKSEHLQGKENHSHQLWALMMFHAWQRRWLKG</sequence>
<evidence type="ECO:0000313" key="9">
    <source>
        <dbReference type="EMBL" id="BCL61862.1"/>
    </source>
</evidence>
<gene>
    <name evidence="9" type="primary">asnB_1</name>
    <name evidence="9" type="ORF">DGMP_25550</name>
</gene>